<dbReference type="Proteomes" id="UP000035760">
    <property type="component" value="Unassembled WGS sequence"/>
</dbReference>
<organism evidence="14 15">
    <name type="scientific">Candidatus Competibacter denitrificans Run_A_D11</name>
    <dbReference type="NCBI Taxonomy" id="1400863"/>
    <lineage>
        <taxon>Bacteria</taxon>
        <taxon>Pseudomonadati</taxon>
        <taxon>Pseudomonadota</taxon>
        <taxon>Gammaproteobacteria</taxon>
        <taxon>Candidatus Competibacteraceae</taxon>
        <taxon>Candidatus Competibacter</taxon>
    </lineage>
</organism>
<keyword evidence="5 11" id="KW-0347">Helicase</keyword>
<reference evidence="14" key="1">
    <citation type="submission" date="2013-07" db="EMBL/GenBank/DDBJ databases">
        <authorList>
            <person name="McIlroy S."/>
        </authorList>
    </citation>
    <scope>NUCLEOTIDE SEQUENCE [LARGE SCALE GENOMIC DNA]</scope>
    <source>
        <strain evidence="14">Run_A_D11</strain>
    </source>
</reference>
<dbReference type="Pfam" id="PF13245">
    <property type="entry name" value="AAA_19"/>
    <property type="match status" value="1"/>
</dbReference>
<dbReference type="Gene3D" id="3.40.50.300">
    <property type="entry name" value="P-loop containing nucleotide triphosphate hydrolases"/>
    <property type="match status" value="3"/>
</dbReference>
<keyword evidence="10 11" id="KW-0413">Isomerase</keyword>
<keyword evidence="2 11" id="KW-0547">Nucleotide-binding</keyword>
<dbReference type="AlphaFoldDB" id="W6MAH3"/>
<dbReference type="GO" id="GO:0043139">
    <property type="term" value="F:5'-3' DNA helicase activity"/>
    <property type="evidence" value="ECO:0007669"/>
    <property type="project" value="UniProtKB-UniRule"/>
</dbReference>
<dbReference type="InterPro" id="IPR041851">
    <property type="entry name" value="RecD_N_sf"/>
</dbReference>
<dbReference type="Pfam" id="PF21185">
    <property type="entry name" value="RecD_N"/>
    <property type="match status" value="1"/>
</dbReference>
<dbReference type="GO" id="GO:0000724">
    <property type="term" value="P:double-strand break repair via homologous recombination"/>
    <property type="evidence" value="ECO:0007669"/>
    <property type="project" value="UniProtKB-UniRule"/>
</dbReference>
<feature type="domain" description="RecBCD enzyme subunit RecD N-terminal" evidence="13">
    <location>
        <begin position="19"/>
        <end position="126"/>
    </location>
</feature>
<dbReference type="GO" id="GO:0016887">
    <property type="term" value="F:ATP hydrolysis activity"/>
    <property type="evidence" value="ECO:0007669"/>
    <property type="project" value="RHEA"/>
</dbReference>
<dbReference type="OrthoDB" id="9803432at2"/>
<evidence type="ECO:0000256" key="10">
    <source>
        <dbReference type="ARBA" id="ARBA00023235"/>
    </source>
</evidence>
<evidence type="ECO:0000256" key="4">
    <source>
        <dbReference type="ARBA" id="ARBA00022801"/>
    </source>
</evidence>
<keyword evidence="1 11" id="KW-0540">Nuclease</keyword>
<keyword evidence="7 11" id="KW-0067">ATP-binding</keyword>
<dbReference type="GO" id="GO:0017116">
    <property type="term" value="F:single-stranded DNA helicase activity"/>
    <property type="evidence" value="ECO:0007669"/>
    <property type="project" value="TreeGrafter"/>
</dbReference>
<feature type="domain" description="UvrD-like helicase C-terminal" evidence="12">
    <location>
        <begin position="556"/>
        <end position="600"/>
    </location>
</feature>
<comment type="caution">
    <text evidence="14">The sequence shown here is derived from an EMBL/GenBank/DDBJ whole genome shotgun (WGS) entry which is preliminary data.</text>
</comment>
<dbReference type="CDD" id="cd18809">
    <property type="entry name" value="SF1_C_RecD"/>
    <property type="match status" value="1"/>
</dbReference>
<dbReference type="EC" id="5.6.2.3" evidence="11"/>
<keyword evidence="3 11" id="KW-0227">DNA damage</keyword>
<protein>
    <recommendedName>
        <fullName evidence="11">RecBCD enzyme subunit RecD</fullName>
        <ecNumber evidence="11">5.6.2.3</ecNumber>
    </recommendedName>
    <alternativeName>
        <fullName evidence="11">DNA 5'-3' helicase subunit RecD</fullName>
    </alternativeName>
    <alternativeName>
        <fullName evidence="11">Exonuclease V subunit RecD</fullName>
        <shortName evidence="11">ExoV subunit RecD</shortName>
    </alternativeName>
    <alternativeName>
        <fullName evidence="11">Helicase/nuclease RecBCD subunit RecD</fullName>
    </alternativeName>
</protein>
<evidence type="ECO:0000256" key="7">
    <source>
        <dbReference type="ARBA" id="ARBA00022840"/>
    </source>
</evidence>
<dbReference type="InterPro" id="IPR027785">
    <property type="entry name" value="UvrD-like_helicase_C"/>
</dbReference>
<evidence type="ECO:0000313" key="15">
    <source>
        <dbReference type="Proteomes" id="UP000035760"/>
    </source>
</evidence>
<comment type="miscellaneous">
    <text evidence="11">In the RecBCD complex, RecB has a slow 3'-5' helicase, an exonuclease activity and loads RecA onto ssDNA, RecD has a fast 5'-3' helicase activity, while RecC stimulates the ATPase and processivity of the RecB helicase and contributes to recognition of the Chi site.</text>
</comment>
<evidence type="ECO:0000256" key="11">
    <source>
        <dbReference type="HAMAP-Rule" id="MF_01487"/>
    </source>
</evidence>
<dbReference type="EMBL" id="CBTJ020000001">
    <property type="protein sequence ID" value="CDI00753.1"/>
    <property type="molecule type" value="Genomic_DNA"/>
</dbReference>
<evidence type="ECO:0000256" key="6">
    <source>
        <dbReference type="ARBA" id="ARBA00022839"/>
    </source>
</evidence>
<dbReference type="GO" id="GO:0003677">
    <property type="term" value="F:DNA binding"/>
    <property type="evidence" value="ECO:0007669"/>
    <property type="project" value="UniProtKB-UniRule"/>
</dbReference>
<comment type="similarity">
    <text evidence="11">Belongs to the RecD family.</text>
</comment>
<dbReference type="InterPro" id="IPR050534">
    <property type="entry name" value="Coronavir_polyprotein_1ab"/>
</dbReference>
<feature type="binding site" evidence="11">
    <location>
        <begin position="194"/>
        <end position="201"/>
    </location>
    <ligand>
        <name>ATP</name>
        <dbReference type="ChEBI" id="CHEBI:30616"/>
    </ligand>
</feature>
<dbReference type="InterPro" id="IPR027417">
    <property type="entry name" value="P-loop_NTPase"/>
</dbReference>
<dbReference type="STRING" id="1400863.BN873_10009"/>
<keyword evidence="6 11" id="KW-0269">Exonuclease</keyword>
<evidence type="ECO:0000259" key="12">
    <source>
        <dbReference type="Pfam" id="PF13538"/>
    </source>
</evidence>
<keyword evidence="4 11" id="KW-0378">Hydrolase</keyword>
<name>W6MAH3_9GAMM</name>
<evidence type="ECO:0000256" key="1">
    <source>
        <dbReference type="ARBA" id="ARBA00022722"/>
    </source>
</evidence>
<gene>
    <name evidence="11 14" type="primary">recD</name>
    <name evidence="14" type="ORF">BN873_10009</name>
</gene>
<dbReference type="Pfam" id="PF13538">
    <property type="entry name" value="UvrD_C_2"/>
    <property type="match status" value="1"/>
</dbReference>
<evidence type="ECO:0000256" key="9">
    <source>
        <dbReference type="ARBA" id="ARBA00023204"/>
    </source>
</evidence>
<dbReference type="GO" id="GO:0009338">
    <property type="term" value="C:exodeoxyribonuclease V complex"/>
    <property type="evidence" value="ECO:0007669"/>
    <property type="project" value="InterPro"/>
</dbReference>
<evidence type="ECO:0000256" key="8">
    <source>
        <dbReference type="ARBA" id="ARBA00023125"/>
    </source>
</evidence>
<dbReference type="NCBIfam" id="TIGR01447">
    <property type="entry name" value="recD"/>
    <property type="match status" value="1"/>
</dbReference>
<evidence type="ECO:0000256" key="2">
    <source>
        <dbReference type="ARBA" id="ARBA00022741"/>
    </source>
</evidence>
<dbReference type="GO" id="GO:0005524">
    <property type="term" value="F:ATP binding"/>
    <property type="evidence" value="ECO:0007669"/>
    <property type="project" value="UniProtKB-UniRule"/>
</dbReference>
<dbReference type="InterPro" id="IPR006344">
    <property type="entry name" value="RecD"/>
</dbReference>
<comment type="subunit">
    <text evidence="11">Heterotrimer of RecB, RecC and RecD. All subunits contribute to DNA-binding.</text>
</comment>
<proteinExistence type="inferred from homology"/>
<evidence type="ECO:0000313" key="14">
    <source>
        <dbReference type="EMBL" id="CDI00753.1"/>
    </source>
</evidence>
<dbReference type="CDD" id="cd17933">
    <property type="entry name" value="DEXSc_RecD-like"/>
    <property type="match status" value="1"/>
</dbReference>
<sequence length="637" mass="69023">MSGVSAIPNLADPLPLLREQGVLTDLDIHFARLMGRLAGPVSPENGLAVKGRLELAAALASHATGQGDICVNLRQWTRRWQASMAESVGFAPPPISDWLEGLRVSPVVGRPGQRQPLILDRRGRLYLYRYWGYEQQLAADLLERASAEVEVTDEARLQADLNRLFPRPPQLEGPDWQKVAAAVAALKRLCVISGGPGTGKTSTVLRILALLSGQTDRPLRIALAAPTGKAAARLQESIRAAKPGLGLASEHAAQIPDEASTLHRLLGSRPDSVYFRYNADNPLPLDLLVVDEVSMVGLALMAKTLEALPPEARLILLGDKDQLASVEAGSVLGEICARAGRFSPAFQAKLVQLTGEKLPEGRDAVSPLTDAIVLLRYSFRFGATSGIGALARAVNRGQSAEAVGLLAQGRYGDIGWRLLADSAGLPEQLATPVVAGFAPYLHAVREQAAPSDVFTHFNRFRVLSALRSGPFGVEALNRLCETVLHNRGLLDSRQPWYVGRPVMIVRNDYNLRLFNGDIGIALPDPNEPERVKVFFLGSDGLLRSFAPARLPEHETVYAMTVHKSQGSEFERILVVTPNEPSPVLSRELIYTALTRAKAEASFYGVPAVFAGAVERRLQRSSGLRDRLWVEPGSGSRL</sequence>
<accession>W6MAH3</accession>
<dbReference type="RefSeq" id="WP_053085181.1">
    <property type="nucleotide sequence ID" value="NZ_CBTJ020000001.1"/>
</dbReference>
<dbReference type="PANTHER" id="PTHR43788">
    <property type="entry name" value="DNA2/NAM7 HELICASE FAMILY MEMBER"/>
    <property type="match status" value="1"/>
</dbReference>
<keyword evidence="9 11" id="KW-0234">DNA repair</keyword>
<dbReference type="GO" id="GO:0008854">
    <property type="term" value="F:exodeoxyribonuclease V activity"/>
    <property type="evidence" value="ECO:0007669"/>
    <property type="project" value="InterPro"/>
</dbReference>
<evidence type="ECO:0000259" key="13">
    <source>
        <dbReference type="Pfam" id="PF21185"/>
    </source>
</evidence>
<comment type="function">
    <text evidence="11">A helicase/nuclease that prepares dsDNA breaks (DSB) for recombinational DNA repair. Binds to DSBs and unwinds DNA via a highly rapid and processive ATP-dependent bidirectional helicase activity. Unwinds dsDNA until it encounters a Chi (crossover hotspot instigator) sequence from the 3' direction. Cuts ssDNA a few nucleotides 3' to the Chi site. The properties and activities of the enzyme are changed at Chi. The Chi-altered holoenzyme produces a long 3'-ssDNA overhang and facilitates RecA-binding to the ssDNA for homologous DNA recombination and repair. Holoenzyme degrades any linearized DNA that is unable to undergo homologous recombination. In the holoenzyme this subunit has ssDNA-dependent ATPase and 5'-3' helicase activity. When added to pre-assembled RecBC greatly stimulates nuclease activity and augments holoenzyme processivity. Negatively regulates the RecA-loading ability of RecBCD.</text>
</comment>
<evidence type="ECO:0000256" key="3">
    <source>
        <dbReference type="ARBA" id="ARBA00022763"/>
    </source>
</evidence>
<dbReference type="Gene3D" id="1.10.10.1020">
    <property type="entry name" value="RecBCD complex, subunit RecD, N-terminal domain"/>
    <property type="match status" value="1"/>
</dbReference>
<dbReference type="PANTHER" id="PTHR43788:SF6">
    <property type="entry name" value="DNA HELICASE B"/>
    <property type="match status" value="1"/>
</dbReference>
<keyword evidence="15" id="KW-1185">Reference proteome</keyword>
<dbReference type="InterPro" id="IPR049550">
    <property type="entry name" value="RecD_N"/>
</dbReference>
<reference evidence="14" key="2">
    <citation type="submission" date="2014-03" db="EMBL/GenBank/DDBJ databases">
        <title>Candidatus Competibacter-lineage genomes retrieved from metagenomes reveal functional metabolic diversity.</title>
        <authorList>
            <person name="McIlroy S.J."/>
            <person name="Albertsen M."/>
            <person name="Andresen E.K."/>
            <person name="Saunders A.M."/>
            <person name="Kristiansen R."/>
            <person name="Stokholm-Bjerregaard M."/>
            <person name="Nielsen K.L."/>
            <person name="Nielsen P.H."/>
        </authorList>
    </citation>
    <scope>NUCLEOTIDE SEQUENCE</scope>
    <source>
        <strain evidence="14">Run_A_D11</strain>
    </source>
</reference>
<keyword evidence="8 11" id="KW-0238">DNA-binding</keyword>
<evidence type="ECO:0000256" key="5">
    <source>
        <dbReference type="ARBA" id="ARBA00022806"/>
    </source>
</evidence>
<dbReference type="SUPFAM" id="SSF52540">
    <property type="entry name" value="P-loop containing nucleoside triphosphate hydrolases"/>
    <property type="match status" value="2"/>
</dbReference>
<comment type="catalytic activity">
    <reaction evidence="11">
        <text>ATP + H2O = ADP + phosphate + H(+)</text>
        <dbReference type="Rhea" id="RHEA:13065"/>
        <dbReference type="ChEBI" id="CHEBI:15377"/>
        <dbReference type="ChEBI" id="CHEBI:15378"/>
        <dbReference type="ChEBI" id="CHEBI:30616"/>
        <dbReference type="ChEBI" id="CHEBI:43474"/>
        <dbReference type="ChEBI" id="CHEBI:456216"/>
        <dbReference type="EC" id="5.6.2.3"/>
    </reaction>
</comment>
<dbReference type="HAMAP" id="MF_01487">
    <property type="entry name" value="RecD"/>
    <property type="match status" value="1"/>
</dbReference>